<evidence type="ECO:0000256" key="3">
    <source>
        <dbReference type="ARBA" id="ARBA00022552"/>
    </source>
</evidence>
<evidence type="ECO:0000256" key="7">
    <source>
        <dbReference type="SAM" id="Coils"/>
    </source>
</evidence>
<dbReference type="AlphaFoldDB" id="A0A0D7AMI4"/>
<evidence type="ECO:0000256" key="4">
    <source>
        <dbReference type="ARBA" id="ARBA00023242"/>
    </source>
</evidence>
<keyword evidence="7" id="KW-0175">Coiled coil</keyword>
<dbReference type="Pfam" id="PF04006">
    <property type="entry name" value="Mpp10"/>
    <property type="match status" value="1"/>
</dbReference>
<comment type="subcellular location">
    <subcellularLocation>
        <location evidence="1">Nucleus</location>
        <location evidence="1">Nucleolus</location>
    </subcellularLocation>
</comment>
<dbReference type="GO" id="GO:0034457">
    <property type="term" value="C:Mpp10 complex"/>
    <property type="evidence" value="ECO:0007669"/>
    <property type="project" value="InterPro"/>
</dbReference>
<keyword evidence="2" id="KW-0690">Ribosome biogenesis</keyword>
<dbReference type="Proteomes" id="UP000054144">
    <property type="component" value="Unassembled WGS sequence"/>
</dbReference>
<evidence type="ECO:0000256" key="5">
    <source>
        <dbReference type="ARBA" id="ARBA00023274"/>
    </source>
</evidence>
<dbReference type="InterPro" id="IPR012173">
    <property type="entry name" value="Mpp10"/>
</dbReference>
<keyword evidence="10" id="KW-1185">Reference proteome</keyword>
<feature type="compositionally biased region" description="Acidic residues" evidence="8">
    <location>
        <begin position="240"/>
        <end position="252"/>
    </location>
</feature>
<keyword evidence="3" id="KW-0698">rRNA processing</keyword>
<dbReference type="PANTHER" id="PTHR17039:SF0">
    <property type="entry name" value="U3 SMALL NUCLEOLAR RIBONUCLEOPROTEIN PROTEIN MPP10"/>
    <property type="match status" value="1"/>
</dbReference>
<dbReference type="GO" id="GO:0005732">
    <property type="term" value="C:sno(s)RNA-containing ribonucleoprotein complex"/>
    <property type="evidence" value="ECO:0007669"/>
    <property type="project" value="InterPro"/>
</dbReference>
<feature type="compositionally biased region" description="Acidic residues" evidence="8">
    <location>
        <begin position="147"/>
        <end position="165"/>
    </location>
</feature>
<feature type="compositionally biased region" description="Acidic residues" evidence="8">
    <location>
        <begin position="328"/>
        <end position="341"/>
    </location>
</feature>
<proteinExistence type="inferred from homology"/>
<feature type="compositionally biased region" description="Acidic residues" evidence="8">
    <location>
        <begin position="359"/>
        <end position="369"/>
    </location>
</feature>
<dbReference type="PANTHER" id="PTHR17039">
    <property type="entry name" value="U3 SMALL NUCLEOLAR RIBONUCLEOPROTEIN PROTEIN MPP10"/>
    <property type="match status" value="1"/>
</dbReference>
<dbReference type="PIRSF" id="PIRSF017300">
    <property type="entry name" value="snoRNP_Mpp10"/>
    <property type="match status" value="1"/>
</dbReference>
<keyword evidence="5" id="KW-0687">Ribonucleoprotein</keyword>
<feature type="compositionally biased region" description="Basic and acidic residues" evidence="8">
    <location>
        <begin position="370"/>
        <end position="392"/>
    </location>
</feature>
<feature type="region of interest" description="Disordered" evidence="8">
    <location>
        <begin position="107"/>
        <end position="205"/>
    </location>
</feature>
<feature type="compositionally biased region" description="Basic and acidic residues" evidence="8">
    <location>
        <begin position="299"/>
        <end position="311"/>
    </location>
</feature>
<dbReference type="OrthoDB" id="445326at2759"/>
<organism evidence="9 10">
    <name type="scientific">Fistulina hepatica ATCC 64428</name>
    <dbReference type="NCBI Taxonomy" id="1128425"/>
    <lineage>
        <taxon>Eukaryota</taxon>
        <taxon>Fungi</taxon>
        <taxon>Dikarya</taxon>
        <taxon>Basidiomycota</taxon>
        <taxon>Agaricomycotina</taxon>
        <taxon>Agaricomycetes</taxon>
        <taxon>Agaricomycetidae</taxon>
        <taxon>Agaricales</taxon>
        <taxon>Fistulinaceae</taxon>
        <taxon>Fistulina</taxon>
    </lineage>
</organism>
<feature type="compositionally biased region" description="Basic residues" evidence="8">
    <location>
        <begin position="632"/>
        <end position="643"/>
    </location>
</feature>
<feature type="non-terminal residue" evidence="9">
    <location>
        <position position="699"/>
    </location>
</feature>
<keyword evidence="4" id="KW-0539">Nucleus</keyword>
<gene>
    <name evidence="9" type="ORF">FISHEDRAFT_18310</name>
</gene>
<feature type="compositionally biased region" description="Acidic residues" evidence="8">
    <location>
        <begin position="124"/>
        <end position="138"/>
    </location>
</feature>
<protein>
    <submittedName>
        <fullName evidence="9">Mpp10 protein</fullName>
    </submittedName>
</protein>
<name>A0A0D7AMI4_9AGAR</name>
<feature type="compositionally biased region" description="Basic and acidic residues" evidence="8">
    <location>
        <begin position="344"/>
        <end position="358"/>
    </location>
</feature>
<evidence type="ECO:0000313" key="10">
    <source>
        <dbReference type="Proteomes" id="UP000054144"/>
    </source>
</evidence>
<evidence type="ECO:0000256" key="1">
    <source>
        <dbReference type="ARBA" id="ARBA00004604"/>
    </source>
</evidence>
<dbReference type="GO" id="GO:0032040">
    <property type="term" value="C:small-subunit processome"/>
    <property type="evidence" value="ECO:0007669"/>
    <property type="project" value="TreeGrafter"/>
</dbReference>
<evidence type="ECO:0000256" key="8">
    <source>
        <dbReference type="SAM" id="MobiDB-lite"/>
    </source>
</evidence>
<feature type="region of interest" description="Disordered" evidence="8">
    <location>
        <begin position="46"/>
        <end position="74"/>
    </location>
</feature>
<feature type="non-terminal residue" evidence="9">
    <location>
        <position position="1"/>
    </location>
</feature>
<sequence>FVDGNEDIRAAALAAAKFVFDLALSSEAAAVPQVNDLLACLIPAEAPQTRSQSKKRKRTPSPPRPAAKFEPTPLSELLINGMDEDQIWAQLDLRGKNVSEMLKHAFEGEVIDDPDSTDLLQIPSDEESGDSEEDEDVDMHDFSGLYNDEDSEDDEEEDGDSESLEDFSNGHFDGEESMEDLRDPSDDEENKQPSDGILERPKRLKRGAHPILDDGFFDLSAFNAETAAAEARSSSKGHLDDDDDDDDDDDMSIDLSKPVDLNDEVDEPEPFYKDFFEPPRPVHKSNAGGPRKSSSYASPKEKGVHFHEQVRVRKIKAKGKGLPVNYYNDDDEDDDENDDGFGGDTKHLLYDENGRHGEDGEEEDGEDGEERGNDDGDDAKNNGKRQGDRFFNHADILNQATDTTKFERRMTQLREEIKELEAQNVEEKDWVLKGEVTSRARPQDSLLEEDLDFERVTKAVPVVTEESVQDLEARIKQRILENRFDDVVGVRHVEDKPFLPSRVLELKDTKSTQSLAQIYEGQYVAAQTGDVAGEDRDGKLQKEHEQITRMWEGICGKLDALCNAYFTPKQASSRSPKAVISTVSNVPTASLESALPSATSASTMLAPEEIYAQASSDIRDRSELTPAEKKALHNKMRKAKRKTRDSLEKSVDKYAKMNNGKKSVKKQKEEALASVVKRGRGVTVVGKKSKDFEKKPGKR</sequence>
<comment type="similarity">
    <text evidence="6">Belongs to the MPP10 family.</text>
</comment>
<feature type="region of interest" description="Disordered" evidence="8">
    <location>
        <begin position="631"/>
        <end position="670"/>
    </location>
</feature>
<feature type="region of interest" description="Disordered" evidence="8">
    <location>
        <begin position="226"/>
        <end position="396"/>
    </location>
</feature>
<evidence type="ECO:0000313" key="9">
    <source>
        <dbReference type="EMBL" id="KIY52772.1"/>
    </source>
</evidence>
<reference evidence="9 10" key="1">
    <citation type="journal article" date="2015" name="Fungal Genet. Biol.">
        <title>Evolution of novel wood decay mechanisms in Agaricales revealed by the genome sequences of Fistulina hepatica and Cylindrobasidium torrendii.</title>
        <authorList>
            <person name="Floudas D."/>
            <person name="Held B.W."/>
            <person name="Riley R."/>
            <person name="Nagy L.G."/>
            <person name="Koehler G."/>
            <person name="Ransdell A.S."/>
            <person name="Younus H."/>
            <person name="Chow J."/>
            <person name="Chiniquy J."/>
            <person name="Lipzen A."/>
            <person name="Tritt A."/>
            <person name="Sun H."/>
            <person name="Haridas S."/>
            <person name="LaButti K."/>
            <person name="Ohm R.A."/>
            <person name="Kues U."/>
            <person name="Blanchette R.A."/>
            <person name="Grigoriev I.V."/>
            <person name="Minto R.E."/>
            <person name="Hibbett D.S."/>
        </authorList>
    </citation>
    <scope>NUCLEOTIDE SEQUENCE [LARGE SCALE GENOMIC DNA]</scope>
    <source>
        <strain evidence="9 10">ATCC 64428</strain>
    </source>
</reference>
<evidence type="ECO:0000256" key="2">
    <source>
        <dbReference type="ARBA" id="ARBA00022517"/>
    </source>
</evidence>
<dbReference type="GO" id="GO:0006364">
    <property type="term" value="P:rRNA processing"/>
    <property type="evidence" value="ECO:0007669"/>
    <property type="project" value="UniProtKB-KW"/>
</dbReference>
<dbReference type="EMBL" id="KN881630">
    <property type="protein sequence ID" value="KIY52772.1"/>
    <property type="molecule type" value="Genomic_DNA"/>
</dbReference>
<evidence type="ECO:0000256" key="6">
    <source>
        <dbReference type="ARBA" id="ARBA00029455"/>
    </source>
</evidence>
<feature type="coiled-coil region" evidence="7">
    <location>
        <begin position="403"/>
        <end position="430"/>
    </location>
</feature>
<accession>A0A0D7AMI4</accession>
<feature type="compositionally biased region" description="Basic and acidic residues" evidence="8">
    <location>
        <begin position="644"/>
        <end position="655"/>
    </location>
</feature>